<gene>
    <name evidence="2" type="ORF">I2488_00350</name>
</gene>
<keyword evidence="3" id="KW-1185">Reference proteome</keyword>
<dbReference type="SUPFAM" id="SSF56281">
    <property type="entry name" value="Metallo-hydrolase/oxidoreductase"/>
    <property type="match status" value="1"/>
</dbReference>
<dbReference type="InterPro" id="IPR036866">
    <property type="entry name" value="RibonucZ/Hydroxyglut_hydro"/>
</dbReference>
<dbReference type="InterPro" id="IPR001279">
    <property type="entry name" value="Metallo-B-lactamas"/>
</dbReference>
<evidence type="ECO:0000259" key="1">
    <source>
        <dbReference type="SMART" id="SM00849"/>
    </source>
</evidence>
<accession>A0ABS0HAY4</accession>
<sequence>MHRAGLVLAAALLSGATRGDDPLTRPITGSDATLWLQPDAPLRVFPKLGYIGPKWVKQGVIDTGKGLVLIDAGLPEGLPVLRAHLAELGYRIDQVRWLLVTEPHYDHAGAIAAIVRESGARVYASASTAAALRHGISGDEDPQRASLIAFAPVRNVIIVKDGQRLRFGNVSITARAMPGHTPGSMGWSWQTCTPASGCAKVFFAASLNSLTAGTYRYRDHPELVAAFRRSIAMLRDEPCDVLLSNHADHSGADLRAAARRAGTTPDPMRTPEACKAMADKYATLLDAQLAREDAAPK</sequence>
<dbReference type="PANTHER" id="PTHR42951:SF17">
    <property type="entry name" value="METALLO-BETA-LACTAMASE DOMAIN-CONTAINING PROTEIN"/>
    <property type="match status" value="1"/>
</dbReference>
<dbReference type="Proteomes" id="UP000600799">
    <property type="component" value="Unassembled WGS sequence"/>
</dbReference>
<organism evidence="2 3">
    <name type="scientific">Novosphingobium jiangmenense</name>
    <dbReference type="NCBI Taxonomy" id="2791981"/>
    <lineage>
        <taxon>Bacteria</taxon>
        <taxon>Pseudomonadati</taxon>
        <taxon>Pseudomonadota</taxon>
        <taxon>Alphaproteobacteria</taxon>
        <taxon>Sphingomonadales</taxon>
        <taxon>Sphingomonadaceae</taxon>
        <taxon>Novosphingobium</taxon>
    </lineage>
</organism>
<protein>
    <submittedName>
        <fullName evidence="2">MBL fold metallo-hydrolase</fullName>
    </submittedName>
</protein>
<dbReference type="InterPro" id="IPR050855">
    <property type="entry name" value="NDM-1-like"/>
</dbReference>
<dbReference type="SMART" id="SM00849">
    <property type="entry name" value="Lactamase_B"/>
    <property type="match status" value="1"/>
</dbReference>
<name>A0ABS0HAY4_9SPHN</name>
<comment type="caution">
    <text evidence="2">The sequence shown here is derived from an EMBL/GenBank/DDBJ whole genome shotgun (WGS) entry which is preliminary data.</text>
</comment>
<proteinExistence type="predicted"/>
<dbReference type="EMBL" id="JADQDC010000001">
    <property type="protein sequence ID" value="MBF9149440.1"/>
    <property type="molecule type" value="Genomic_DNA"/>
</dbReference>
<dbReference type="Pfam" id="PF00753">
    <property type="entry name" value="Lactamase_B"/>
    <property type="match status" value="1"/>
</dbReference>
<dbReference type="PANTHER" id="PTHR42951">
    <property type="entry name" value="METALLO-BETA-LACTAMASE DOMAIN-CONTAINING"/>
    <property type="match status" value="1"/>
</dbReference>
<reference evidence="2 3" key="1">
    <citation type="submission" date="2020-11" db="EMBL/GenBank/DDBJ databases">
        <title>The genome sequence of Novosphingobium sp. 1Y9A.</title>
        <authorList>
            <person name="Liu Y."/>
        </authorList>
    </citation>
    <scope>NUCLEOTIDE SEQUENCE [LARGE SCALE GENOMIC DNA]</scope>
    <source>
        <strain evidence="2 3">1Y9A</strain>
    </source>
</reference>
<dbReference type="RefSeq" id="WP_196273825.1">
    <property type="nucleotide sequence ID" value="NZ_JADQDC010000001.1"/>
</dbReference>
<evidence type="ECO:0000313" key="3">
    <source>
        <dbReference type="Proteomes" id="UP000600799"/>
    </source>
</evidence>
<evidence type="ECO:0000313" key="2">
    <source>
        <dbReference type="EMBL" id="MBF9149440.1"/>
    </source>
</evidence>
<feature type="domain" description="Metallo-beta-lactamase" evidence="1">
    <location>
        <begin position="55"/>
        <end position="246"/>
    </location>
</feature>
<dbReference type="Gene3D" id="3.60.15.10">
    <property type="entry name" value="Ribonuclease Z/Hydroxyacylglutathione hydrolase-like"/>
    <property type="match status" value="1"/>
</dbReference>